<comment type="caution">
    <text evidence="7">The sequence shown here is derived from an EMBL/GenBank/DDBJ whole genome shotgun (WGS) entry which is preliminary data.</text>
</comment>
<evidence type="ECO:0000256" key="1">
    <source>
        <dbReference type="ARBA" id="ARBA00002868"/>
    </source>
</evidence>
<keyword evidence="4" id="KW-0690">Ribosome biogenesis</keyword>
<dbReference type="EMBL" id="JAOANI010000019">
    <property type="protein sequence ID" value="MCT7359763.1"/>
    <property type="molecule type" value="Genomic_DNA"/>
</dbReference>
<evidence type="ECO:0000313" key="7">
    <source>
        <dbReference type="EMBL" id="MCT7359763.1"/>
    </source>
</evidence>
<comment type="function">
    <text evidence="1">Plays a role in synthesis, processing and/or stability of 23S rRNA.</text>
</comment>
<dbReference type="AlphaFoldDB" id="A0A9X3AT66"/>
<evidence type="ECO:0000256" key="3">
    <source>
        <dbReference type="ARBA" id="ARBA00015716"/>
    </source>
</evidence>
<dbReference type="Proteomes" id="UP001147830">
    <property type="component" value="Unassembled WGS sequence"/>
</dbReference>
<feature type="compositionally biased region" description="Basic and acidic residues" evidence="6">
    <location>
        <begin position="157"/>
        <end position="167"/>
    </location>
</feature>
<evidence type="ECO:0000256" key="4">
    <source>
        <dbReference type="ARBA" id="ARBA00022517"/>
    </source>
</evidence>
<comment type="similarity">
    <text evidence="2">Belongs to the DUF177 domain family.</text>
</comment>
<dbReference type="InterPro" id="IPR003772">
    <property type="entry name" value="YceD"/>
</dbReference>
<dbReference type="GO" id="GO:0042254">
    <property type="term" value="P:ribosome biogenesis"/>
    <property type="evidence" value="ECO:0007669"/>
    <property type="project" value="UniProtKB-KW"/>
</dbReference>
<dbReference type="GO" id="GO:0005829">
    <property type="term" value="C:cytosol"/>
    <property type="evidence" value="ECO:0007669"/>
    <property type="project" value="TreeGrafter"/>
</dbReference>
<dbReference type="PANTHER" id="PTHR38099">
    <property type="entry name" value="LARGE RIBOSOMAL RNA SUBUNIT ACCUMULATION PROTEIN YCED"/>
    <property type="match status" value="1"/>
</dbReference>
<accession>A0A9X3AT66</accession>
<reference evidence="7" key="1">
    <citation type="journal article" date="2022" name="Front. Microbiol.">
        <title>Genome-based taxonomic rearrangement of Oceanobacter-related bacteria including the description of Thalassolituus hydrocarbonoclasticus sp. nov. and Thalassolituus pacificus sp. nov. and emended description of the genus Thalassolituus.</title>
        <authorList>
            <person name="Dong C."/>
            <person name="Wei L."/>
            <person name="Wang J."/>
            <person name="Lai Q."/>
            <person name="Huang Z."/>
            <person name="Shao Z."/>
        </authorList>
    </citation>
    <scope>NUCLEOTIDE SEQUENCE</scope>
    <source>
        <strain evidence="7">59MF3M-4</strain>
    </source>
</reference>
<proteinExistence type="inferred from homology"/>
<organism evidence="7 8">
    <name type="scientific">Thalassolituus pacificus</name>
    <dbReference type="NCBI Taxonomy" id="2975440"/>
    <lineage>
        <taxon>Bacteria</taxon>
        <taxon>Pseudomonadati</taxon>
        <taxon>Pseudomonadota</taxon>
        <taxon>Gammaproteobacteria</taxon>
        <taxon>Oceanospirillales</taxon>
        <taxon>Oceanospirillaceae</taxon>
        <taxon>Thalassolituus</taxon>
    </lineage>
</organism>
<evidence type="ECO:0000256" key="5">
    <source>
        <dbReference type="ARBA" id="ARBA00031841"/>
    </source>
</evidence>
<dbReference type="RefSeq" id="WP_260976620.1">
    <property type="nucleotide sequence ID" value="NZ_JAOANI010000019.1"/>
</dbReference>
<keyword evidence="8" id="KW-1185">Reference proteome</keyword>
<reference evidence="7" key="2">
    <citation type="submission" date="2022-08" db="EMBL/GenBank/DDBJ databases">
        <authorList>
            <person name="Dong C."/>
        </authorList>
    </citation>
    <scope>NUCLEOTIDE SEQUENCE</scope>
    <source>
        <strain evidence="7">59MF3M-4</strain>
    </source>
</reference>
<evidence type="ECO:0000256" key="6">
    <source>
        <dbReference type="SAM" id="MobiDB-lite"/>
    </source>
</evidence>
<evidence type="ECO:0000256" key="2">
    <source>
        <dbReference type="ARBA" id="ARBA00010740"/>
    </source>
</evidence>
<feature type="region of interest" description="Disordered" evidence="6">
    <location>
        <begin position="143"/>
        <end position="178"/>
    </location>
</feature>
<name>A0A9X3AT66_9GAMM</name>
<gene>
    <name evidence="7" type="ORF">NYR02_12155</name>
</gene>
<sequence>MMSRTMAEAQLPKRVDAIKLVTVSQQFNADIDSKQLTRLSEAVEDCVAPVHCEIRFERDQEKHRLLQGSCNTSVVMICQRCLGNVTIPVESSFQLGLVFDDDQAKQLPKRFEPVEVDENGQLDLWSVMEDEVLLALPMFPTHPEGDCQFKQPGSKPETTDSDDKRPNPFDVLAKLKQK</sequence>
<evidence type="ECO:0000313" key="8">
    <source>
        <dbReference type="Proteomes" id="UP001147830"/>
    </source>
</evidence>
<dbReference type="PANTHER" id="PTHR38099:SF1">
    <property type="entry name" value="LARGE RIBOSOMAL RNA SUBUNIT ACCUMULATION PROTEIN YCED"/>
    <property type="match status" value="1"/>
</dbReference>
<protein>
    <recommendedName>
        <fullName evidence="3">Large ribosomal RNA subunit accumulation protein YceD</fullName>
    </recommendedName>
    <alternativeName>
        <fullName evidence="5">23S rRNA accumulation protein YceD</fullName>
    </alternativeName>
</protein>
<dbReference type="Pfam" id="PF02620">
    <property type="entry name" value="YceD"/>
    <property type="match status" value="1"/>
</dbReference>
<dbReference type="InterPro" id="IPR039255">
    <property type="entry name" value="YceD_bac"/>
</dbReference>